<reference evidence="1 2" key="1">
    <citation type="submission" date="2019-02" db="EMBL/GenBank/DDBJ databases">
        <title>Deep-cultivation of Planctomycetes and their phenomic and genomic characterization uncovers novel biology.</title>
        <authorList>
            <person name="Wiegand S."/>
            <person name="Jogler M."/>
            <person name="Boedeker C."/>
            <person name="Pinto D."/>
            <person name="Vollmers J."/>
            <person name="Rivas-Marin E."/>
            <person name="Kohn T."/>
            <person name="Peeters S.H."/>
            <person name="Heuer A."/>
            <person name="Rast P."/>
            <person name="Oberbeckmann S."/>
            <person name="Bunk B."/>
            <person name="Jeske O."/>
            <person name="Meyerdierks A."/>
            <person name="Storesund J.E."/>
            <person name="Kallscheuer N."/>
            <person name="Luecker S."/>
            <person name="Lage O.M."/>
            <person name="Pohl T."/>
            <person name="Merkel B.J."/>
            <person name="Hornburger P."/>
            <person name="Mueller R.-W."/>
            <person name="Bruemmer F."/>
            <person name="Labrenz M."/>
            <person name="Spormann A.M."/>
            <person name="Op den Camp H."/>
            <person name="Overmann J."/>
            <person name="Amann R."/>
            <person name="Jetten M.S.M."/>
            <person name="Mascher T."/>
            <person name="Medema M.H."/>
            <person name="Devos D.P."/>
            <person name="Kaster A.-K."/>
            <person name="Ovreas L."/>
            <person name="Rohde M."/>
            <person name="Galperin M.Y."/>
            <person name="Jogler C."/>
        </authorList>
    </citation>
    <scope>NUCLEOTIDE SEQUENCE [LARGE SCALE GENOMIC DNA]</scope>
    <source>
        <strain evidence="1 2">Mal48</strain>
    </source>
</reference>
<dbReference type="EMBL" id="CP036267">
    <property type="protein sequence ID" value="QDT32433.1"/>
    <property type="molecule type" value="Genomic_DNA"/>
</dbReference>
<evidence type="ECO:0008006" key="3">
    <source>
        <dbReference type="Google" id="ProtNLM"/>
    </source>
</evidence>
<dbReference type="InterPro" id="IPR017850">
    <property type="entry name" value="Alkaline_phosphatase_core_sf"/>
</dbReference>
<accession>A0A517QLD5</accession>
<evidence type="ECO:0000313" key="1">
    <source>
        <dbReference type="EMBL" id="QDT32433.1"/>
    </source>
</evidence>
<dbReference type="PANTHER" id="PTHR43737:SF1">
    <property type="entry name" value="DUF1501 DOMAIN-CONTAINING PROTEIN"/>
    <property type="match status" value="1"/>
</dbReference>
<dbReference type="OrthoDB" id="232368at2"/>
<dbReference type="KEGG" id="tpol:Mal48_16790"/>
<dbReference type="RefSeq" id="WP_145197682.1">
    <property type="nucleotide sequence ID" value="NZ_CP036267.1"/>
</dbReference>
<proteinExistence type="predicted"/>
<dbReference type="Pfam" id="PF07394">
    <property type="entry name" value="DUF1501"/>
    <property type="match status" value="1"/>
</dbReference>
<dbReference type="AlphaFoldDB" id="A0A517QLD5"/>
<dbReference type="InterPro" id="IPR010869">
    <property type="entry name" value="DUF1501"/>
</dbReference>
<sequence>MLNNNLLHVNLNRHGDVTRRDLLRLAGGGFASMSCLGLLRSIGVNAEEIKKEGRSCIMVFLSGAPSQLETWDPKPGTTNGGPTKTIQTAIPGVEFAEYWPKMAKMMKDVSVIRSMAGKEAAHDRGRYHLRTGHRLLGPNKFPHIGSLVAHKLGDPESDIPNFVSIGQTVSSGFLGVEVAPFVIDRAGQLPANMKGSVAGARASRRMEMLRQQDNQFVKAGAESIGREHQELYRKASRMMTSSRLKAFTFEGESDKTKQQYGSNAFGQSCLVARRLVESGVPFVEVQRGGWDMHQNLWRNMPRTAGEVDQGLSTLLTDLKQRGMLEKTLVICLGEFGRTPKINQRTPAVGRDHWAKNFNLLIGGGGVQGGVCVGKTSSDGMEITERPISVDDLFATICTSLTIDPNEELITPGGRPLRIVDEGLPVDEILG</sequence>
<dbReference type="Proteomes" id="UP000315724">
    <property type="component" value="Chromosome"/>
</dbReference>
<dbReference type="PANTHER" id="PTHR43737">
    <property type="entry name" value="BLL7424 PROTEIN"/>
    <property type="match status" value="1"/>
</dbReference>
<dbReference type="PROSITE" id="PS51318">
    <property type="entry name" value="TAT"/>
    <property type="match status" value="1"/>
</dbReference>
<name>A0A517QLD5_9PLAN</name>
<protein>
    <recommendedName>
        <fullName evidence="3">Sulfatase</fullName>
    </recommendedName>
</protein>
<gene>
    <name evidence="1" type="ORF">Mal48_16790</name>
</gene>
<dbReference type="SUPFAM" id="SSF53649">
    <property type="entry name" value="Alkaline phosphatase-like"/>
    <property type="match status" value="1"/>
</dbReference>
<keyword evidence="2" id="KW-1185">Reference proteome</keyword>
<organism evidence="1 2">
    <name type="scientific">Thalassoglobus polymorphus</name>
    <dbReference type="NCBI Taxonomy" id="2527994"/>
    <lineage>
        <taxon>Bacteria</taxon>
        <taxon>Pseudomonadati</taxon>
        <taxon>Planctomycetota</taxon>
        <taxon>Planctomycetia</taxon>
        <taxon>Planctomycetales</taxon>
        <taxon>Planctomycetaceae</taxon>
        <taxon>Thalassoglobus</taxon>
    </lineage>
</organism>
<evidence type="ECO:0000313" key="2">
    <source>
        <dbReference type="Proteomes" id="UP000315724"/>
    </source>
</evidence>
<dbReference type="InterPro" id="IPR006311">
    <property type="entry name" value="TAT_signal"/>
</dbReference>